<evidence type="ECO:0000256" key="2">
    <source>
        <dbReference type="ARBA" id="ARBA00022963"/>
    </source>
</evidence>
<dbReference type="AlphaFoldDB" id="A0A5C1AT10"/>
<dbReference type="Gene3D" id="3.40.1090.10">
    <property type="entry name" value="Cytosolic phospholipase A2 catalytic domain"/>
    <property type="match status" value="1"/>
</dbReference>
<dbReference type="InterPro" id="IPR016035">
    <property type="entry name" value="Acyl_Trfase/lysoPLipase"/>
</dbReference>
<feature type="domain" description="PNPLA" evidence="6">
    <location>
        <begin position="86"/>
        <end position="277"/>
    </location>
</feature>
<feature type="active site" description="Proton acceptor" evidence="4">
    <location>
        <position position="264"/>
    </location>
</feature>
<feature type="short sequence motif" description="GXGXXG" evidence="4">
    <location>
        <begin position="90"/>
        <end position="95"/>
    </location>
</feature>
<evidence type="ECO:0000256" key="3">
    <source>
        <dbReference type="ARBA" id="ARBA00023098"/>
    </source>
</evidence>
<reference evidence="8" key="1">
    <citation type="submission" date="2019-08" db="EMBL/GenBank/DDBJ databases">
        <title>Limnoglobus roseus gen. nov., sp. nov., a novel freshwater planctomycete with a giant genome from the family Gemmataceae.</title>
        <authorList>
            <person name="Kulichevskaya I.S."/>
            <person name="Naumoff D.G."/>
            <person name="Miroshnikov K."/>
            <person name="Ivanova A."/>
            <person name="Philippov D.A."/>
            <person name="Hakobyan A."/>
            <person name="Rijpstra I.C."/>
            <person name="Sinninghe Damste J.S."/>
            <person name="Liesack W."/>
            <person name="Dedysh S.N."/>
        </authorList>
    </citation>
    <scope>NUCLEOTIDE SEQUENCE [LARGE SCALE GENOMIC DNA]</scope>
    <source>
        <strain evidence="8">PX52</strain>
    </source>
</reference>
<evidence type="ECO:0000313" key="7">
    <source>
        <dbReference type="EMBL" id="QEL20722.1"/>
    </source>
</evidence>
<dbReference type="InterPro" id="IPR050301">
    <property type="entry name" value="NTE"/>
</dbReference>
<keyword evidence="3 4" id="KW-0443">Lipid metabolism</keyword>
<evidence type="ECO:0000256" key="1">
    <source>
        <dbReference type="ARBA" id="ARBA00022801"/>
    </source>
</evidence>
<protein>
    <submittedName>
        <fullName evidence="7">Patatin</fullName>
    </submittedName>
</protein>
<dbReference type="SUPFAM" id="SSF52151">
    <property type="entry name" value="FabD/lysophospholipase-like"/>
    <property type="match status" value="1"/>
</dbReference>
<name>A0A5C1AT10_9BACT</name>
<feature type="short sequence motif" description="DGA/G" evidence="4">
    <location>
        <begin position="264"/>
        <end position="266"/>
    </location>
</feature>
<keyword evidence="1 4" id="KW-0378">Hydrolase</keyword>
<dbReference type="RefSeq" id="WP_149114983.1">
    <property type="nucleotide sequence ID" value="NZ_CP042425.1"/>
</dbReference>
<evidence type="ECO:0000256" key="5">
    <source>
        <dbReference type="SAM" id="MobiDB-lite"/>
    </source>
</evidence>
<organism evidence="7 8">
    <name type="scientific">Limnoglobus roseus</name>
    <dbReference type="NCBI Taxonomy" id="2598579"/>
    <lineage>
        <taxon>Bacteria</taxon>
        <taxon>Pseudomonadati</taxon>
        <taxon>Planctomycetota</taxon>
        <taxon>Planctomycetia</taxon>
        <taxon>Gemmatales</taxon>
        <taxon>Gemmataceae</taxon>
        <taxon>Limnoglobus</taxon>
    </lineage>
</organism>
<dbReference type="EMBL" id="CP042425">
    <property type="protein sequence ID" value="QEL20722.1"/>
    <property type="molecule type" value="Genomic_DNA"/>
</dbReference>
<accession>A0A5C1AT10</accession>
<dbReference type="OrthoDB" id="213032at2"/>
<dbReference type="KEGG" id="lrs:PX52LOC_07831"/>
<dbReference type="GO" id="GO:0016787">
    <property type="term" value="F:hydrolase activity"/>
    <property type="evidence" value="ECO:0007669"/>
    <property type="project" value="UniProtKB-UniRule"/>
</dbReference>
<dbReference type="PANTHER" id="PTHR14226">
    <property type="entry name" value="NEUROPATHY TARGET ESTERASE/SWISS CHEESE D.MELANOGASTER"/>
    <property type="match status" value="1"/>
</dbReference>
<evidence type="ECO:0000256" key="4">
    <source>
        <dbReference type="PROSITE-ProRule" id="PRU01161"/>
    </source>
</evidence>
<evidence type="ECO:0000313" key="8">
    <source>
        <dbReference type="Proteomes" id="UP000324974"/>
    </source>
</evidence>
<proteinExistence type="predicted"/>
<dbReference type="GO" id="GO:0016042">
    <property type="term" value="P:lipid catabolic process"/>
    <property type="evidence" value="ECO:0007669"/>
    <property type="project" value="UniProtKB-UniRule"/>
</dbReference>
<feature type="region of interest" description="Disordered" evidence="5">
    <location>
        <begin position="377"/>
        <end position="408"/>
    </location>
</feature>
<sequence>MPPSVAIIGVTLLSAVAGCHTSRGPLARAASPTDVGLNTRDVVDPVAQPLADAALTTLDASTPAREAGDAARERAGAAAQDARHVLCLSGGGSYGAYAAGVLCGWTQSGRRPAFDVVTGISTGALIAPFAFLGPRYDGAIRHFYTETRTRDVYVKRPVRGLFSEALADDAPLRRTIDGMVTWGFVADIAAAHREGRRLYVGTTELEGRRFIVWDVGGIACRGRPDDRALICDVLAASAAIPGFFPPVRIPVSIDGRVLAEKHGDGGVTQGIFFRPPWPPDRPAAGTRVWCVVAGKLYADPAPLRPRALAIAGRSLSDIIFAQTRGDLQRIYTLAQLNGMDFQMTAIADDFPAPAESTEFNPPELRAMFDEGFRQARSGRAWRGTPPGVAPGEAPRERAGTCLTEVPKR</sequence>
<feature type="short sequence motif" description="GXSXG" evidence="4">
    <location>
        <begin position="119"/>
        <end position="123"/>
    </location>
</feature>
<dbReference type="PANTHER" id="PTHR14226:SF74">
    <property type="entry name" value="BLR4684 PROTEIN"/>
    <property type="match status" value="1"/>
</dbReference>
<evidence type="ECO:0000259" key="6">
    <source>
        <dbReference type="PROSITE" id="PS51635"/>
    </source>
</evidence>
<gene>
    <name evidence="7" type="ORF">PX52LOC_07831</name>
</gene>
<dbReference type="PROSITE" id="PS51635">
    <property type="entry name" value="PNPLA"/>
    <property type="match status" value="1"/>
</dbReference>
<keyword evidence="2 4" id="KW-0442">Lipid degradation</keyword>
<feature type="active site" description="Nucleophile" evidence="4">
    <location>
        <position position="121"/>
    </location>
</feature>
<keyword evidence="8" id="KW-1185">Reference proteome</keyword>
<dbReference type="InterPro" id="IPR002641">
    <property type="entry name" value="PNPLA_dom"/>
</dbReference>
<dbReference type="Proteomes" id="UP000324974">
    <property type="component" value="Chromosome"/>
</dbReference>
<dbReference type="Pfam" id="PF01734">
    <property type="entry name" value="Patatin"/>
    <property type="match status" value="1"/>
</dbReference>